<dbReference type="Proteomes" id="UP000034112">
    <property type="component" value="Unassembled WGS sequence"/>
</dbReference>
<protein>
    <submittedName>
        <fullName evidence="2">Uncharacterized protein</fullName>
    </submittedName>
</protein>
<evidence type="ECO:0000256" key="1">
    <source>
        <dbReference type="SAM" id="MobiDB-lite"/>
    </source>
</evidence>
<sequence length="147" mass="15967">MGTAPESRDSIPKTEKLLRALCMSSFKAQEISASRQPSLALVPHASSLMPHPSSQAQTEQGQTQAPGRSNRGPPCIASNLRLGLQWQHTVLHTSTHSQTSLFSHPRRLTRSFGQQDSGNSILPSKVHPSKAPLWPPCSSGWLHVAFS</sequence>
<comment type="caution">
    <text evidence="2">The sequence shown here is derived from an EMBL/GenBank/DDBJ whole genome shotgun (WGS) entry which is preliminary data.</text>
</comment>
<organism evidence="2 3">
    <name type="scientific">Trichoderma harzianum</name>
    <name type="common">Hypocrea lixii</name>
    <dbReference type="NCBI Taxonomy" id="5544"/>
    <lineage>
        <taxon>Eukaryota</taxon>
        <taxon>Fungi</taxon>
        <taxon>Dikarya</taxon>
        <taxon>Ascomycota</taxon>
        <taxon>Pezizomycotina</taxon>
        <taxon>Sordariomycetes</taxon>
        <taxon>Hypocreomycetidae</taxon>
        <taxon>Hypocreales</taxon>
        <taxon>Hypocreaceae</taxon>
        <taxon>Trichoderma</taxon>
    </lineage>
</organism>
<accession>A0A0F9WWY4</accession>
<feature type="compositionally biased region" description="Polar residues" evidence="1">
    <location>
        <begin position="52"/>
        <end position="67"/>
    </location>
</feature>
<reference evidence="3" key="1">
    <citation type="journal article" date="2015" name="Genome Announc.">
        <title>Draft whole-genome sequence of the biocontrol agent Trichoderma harzianum T6776.</title>
        <authorList>
            <person name="Baroncelli R."/>
            <person name="Piaggeschi G."/>
            <person name="Fiorini L."/>
            <person name="Bertolini E."/>
            <person name="Zapparata A."/>
            <person name="Pe M.E."/>
            <person name="Sarrocco S."/>
            <person name="Vannacci G."/>
        </authorList>
    </citation>
    <scope>NUCLEOTIDE SEQUENCE [LARGE SCALE GENOMIC DNA]</scope>
    <source>
        <strain evidence="3">T6776</strain>
    </source>
</reference>
<gene>
    <name evidence="2" type="ORF">THAR02_10241</name>
</gene>
<name>A0A0F9WWY4_TRIHA</name>
<dbReference type="AlphaFoldDB" id="A0A0F9WWY4"/>
<dbReference type="EMBL" id="JOKZ01000524">
    <property type="protein sequence ID" value="KKO97660.1"/>
    <property type="molecule type" value="Genomic_DNA"/>
</dbReference>
<feature type="region of interest" description="Disordered" evidence="1">
    <location>
        <begin position="42"/>
        <end position="76"/>
    </location>
</feature>
<feature type="compositionally biased region" description="Polar residues" evidence="1">
    <location>
        <begin position="111"/>
        <end position="122"/>
    </location>
</feature>
<evidence type="ECO:0000313" key="3">
    <source>
        <dbReference type="Proteomes" id="UP000034112"/>
    </source>
</evidence>
<proteinExistence type="predicted"/>
<evidence type="ECO:0000313" key="2">
    <source>
        <dbReference type="EMBL" id="KKO97660.1"/>
    </source>
</evidence>
<feature type="region of interest" description="Disordered" evidence="1">
    <location>
        <begin position="110"/>
        <end position="129"/>
    </location>
</feature>